<dbReference type="InterPro" id="IPR006016">
    <property type="entry name" value="UspA"/>
</dbReference>
<name>A0ABU0K2F5_9BACL</name>
<dbReference type="InterPro" id="IPR010982">
    <property type="entry name" value="Lambda_DNA-bd_dom_sf"/>
</dbReference>
<evidence type="ECO:0000256" key="1">
    <source>
        <dbReference type="ARBA" id="ARBA00008791"/>
    </source>
</evidence>
<dbReference type="InterPro" id="IPR001387">
    <property type="entry name" value="Cro/C1-type_HTH"/>
</dbReference>
<protein>
    <submittedName>
        <fullName evidence="3">Nucleotide-binding universal stress UspA family protein/DNA-binding XRE family transcriptional regulator</fullName>
    </submittedName>
</protein>
<dbReference type="CDD" id="cd00093">
    <property type="entry name" value="HTH_XRE"/>
    <property type="match status" value="1"/>
</dbReference>
<evidence type="ECO:0000313" key="4">
    <source>
        <dbReference type="Proteomes" id="UP001226720"/>
    </source>
</evidence>
<gene>
    <name evidence="3" type="ORF">QO000_002524</name>
</gene>
<evidence type="ECO:0000259" key="2">
    <source>
        <dbReference type="PROSITE" id="PS50943"/>
    </source>
</evidence>
<dbReference type="PROSITE" id="PS50943">
    <property type="entry name" value="HTH_CROC1"/>
    <property type="match status" value="1"/>
</dbReference>
<dbReference type="EMBL" id="JAUSWM010000004">
    <property type="protein sequence ID" value="MDQ0483542.1"/>
    <property type="molecule type" value="Genomic_DNA"/>
</dbReference>
<keyword evidence="4" id="KW-1185">Reference proteome</keyword>
<dbReference type="SMART" id="SM00530">
    <property type="entry name" value="HTH_XRE"/>
    <property type="match status" value="1"/>
</dbReference>
<dbReference type="InterPro" id="IPR014729">
    <property type="entry name" value="Rossmann-like_a/b/a_fold"/>
</dbReference>
<accession>A0ABU0K2F5</accession>
<comment type="caution">
    <text evidence="3">The sequence shown here is derived from an EMBL/GenBank/DDBJ whole genome shotgun (WGS) entry which is preliminary data.</text>
</comment>
<dbReference type="PRINTS" id="PR01438">
    <property type="entry name" value="UNVRSLSTRESS"/>
</dbReference>
<evidence type="ECO:0000313" key="3">
    <source>
        <dbReference type="EMBL" id="MDQ0483542.1"/>
    </source>
</evidence>
<dbReference type="Gene3D" id="1.10.260.40">
    <property type="entry name" value="lambda repressor-like DNA-binding domains"/>
    <property type="match status" value="1"/>
</dbReference>
<dbReference type="GeneID" id="301329214"/>
<proteinExistence type="inferred from homology"/>
<dbReference type="SUPFAM" id="SSF47413">
    <property type="entry name" value="lambda repressor-like DNA-binding domains"/>
    <property type="match status" value="1"/>
</dbReference>
<reference evidence="3" key="1">
    <citation type="submission" date="2023-07" db="EMBL/GenBank/DDBJ databases">
        <title>Genomic Encyclopedia of Type Strains, Phase IV (KMG-IV): sequencing the most valuable type-strain genomes for metagenomic binning, comparative biology and taxonomic classification.</title>
        <authorList>
            <person name="Goeker M."/>
        </authorList>
    </citation>
    <scope>NUCLEOTIDE SEQUENCE [LARGE SCALE GENOMIC DNA]</scope>
    <source>
        <strain evidence="3">JSM 076093</strain>
    </source>
</reference>
<dbReference type="PANTHER" id="PTHR46268:SF6">
    <property type="entry name" value="UNIVERSAL STRESS PROTEIN UP12"/>
    <property type="match status" value="1"/>
</dbReference>
<comment type="similarity">
    <text evidence="1">Belongs to the universal stress protein A family.</text>
</comment>
<organism evidence="3 4">
    <name type="scientific">Guptibacillus hwajinpoensis</name>
    <dbReference type="NCBI Taxonomy" id="208199"/>
    <lineage>
        <taxon>Bacteria</taxon>
        <taxon>Bacillati</taxon>
        <taxon>Bacillota</taxon>
        <taxon>Bacilli</taxon>
        <taxon>Bacillales</taxon>
        <taxon>Guptibacillaceae</taxon>
        <taxon>Guptibacillus</taxon>
    </lineage>
</organism>
<dbReference type="Pfam" id="PF01381">
    <property type="entry name" value="HTH_3"/>
    <property type="match status" value="1"/>
</dbReference>
<dbReference type="Pfam" id="PF00582">
    <property type="entry name" value="Usp"/>
    <property type="match status" value="1"/>
</dbReference>
<dbReference type="CDD" id="cd00293">
    <property type="entry name" value="USP-like"/>
    <property type="match status" value="1"/>
</dbReference>
<dbReference type="Gene3D" id="3.40.50.620">
    <property type="entry name" value="HUPs"/>
    <property type="match status" value="1"/>
</dbReference>
<sequence length="231" mass="25407">MSAKHFNILVAVDGSDSAEVAFSKAVDIAIQDDASLLIAHVIDTRNFSTFELYDLATERAEHFGQRLLKEYKEKAALAGLRNVKTTIEYGSPKVKISKTIAPQHNIDLIVCGATGMNRVERLLMGSVSEHITRHASCDVLVVRGAKVPIKEGIKLNIGDKILKHRLESNLSIEELAVKVRIGSGLMQQIEEGQSHPDVQTLLKISTALDIPASEFLEKETIEALKNVETKK</sequence>
<dbReference type="PANTHER" id="PTHR46268">
    <property type="entry name" value="STRESS RESPONSE PROTEIN NHAX"/>
    <property type="match status" value="1"/>
</dbReference>
<dbReference type="RefSeq" id="WP_307071625.1">
    <property type="nucleotide sequence ID" value="NZ_JAQRMZ010000006.1"/>
</dbReference>
<dbReference type="Proteomes" id="UP001226720">
    <property type="component" value="Unassembled WGS sequence"/>
</dbReference>
<dbReference type="InterPro" id="IPR006015">
    <property type="entry name" value="Universal_stress_UspA"/>
</dbReference>
<feature type="domain" description="HTH cro/C1-type" evidence="2">
    <location>
        <begin position="161"/>
        <end position="215"/>
    </location>
</feature>
<dbReference type="SUPFAM" id="SSF52402">
    <property type="entry name" value="Adenine nucleotide alpha hydrolases-like"/>
    <property type="match status" value="1"/>
</dbReference>